<evidence type="ECO:0000313" key="2">
    <source>
        <dbReference type="Proteomes" id="UP000813444"/>
    </source>
</evidence>
<proteinExistence type="predicted"/>
<comment type="caution">
    <text evidence="1">The sequence shown here is derived from an EMBL/GenBank/DDBJ whole genome shotgun (WGS) entry which is preliminary data.</text>
</comment>
<sequence length="123" mass="13634">MFRVGECSFEAQARDMVDKGAVQLLFYGDWPGTDSIWLEPPRALQGHTMVTSELGESWAKALEQGAEVIIDMIDSWDAEIVIGCEENRVTPGALSSFTSWGPSHEMDSYPLRCRDFAACLDDA</sequence>
<keyword evidence="2" id="KW-1185">Reference proteome</keyword>
<gene>
    <name evidence="1" type="ORF">B0I35DRAFT_403551</name>
</gene>
<accession>A0A8K0T123</accession>
<dbReference type="AlphaFoldDB" id="A0A8K0T123"/>
<evidence type="ECO:0000313" key="1">
    <source>
        <dbReference type="EMBL" id="KAH7328131.1"/>
    </source>
</evidence>
<reference evidence="1" key="1">
    <citation type="journal article" date="2021" name="Nat. Commun.">
        <title>Genetic determinants of endophytism in the Arabidopsis root mycobiome.</title>
        <authorList>
            <person name="Mesny F."/>
            <person name="Miyauchi S."/>
            <person name="Thiergart T."/>
            <person name="Pickel B."/>
            <person name="Atanasova L."/>
            <person name="Karlsson M."/>
            <person name="Huettel B."/>
            <person name="Barry K.W."/>
            <person name="Haridas S."/>
            <person name="Chen C."/>
            <person name="Bauer D."/>
            <person name="Andreopoulos W."/>
            <person name="Pangilinan J."/>
            <person name="LaButti K."/>
            <person name="Riley R."/>
            <person name="Lipzen A."/>
            <person name="Clum A."/>
            <person name="Drula E."/>
            <person name="Henrissat B."/>
            <person name="Kohler A."/>
            <person name="Grigoriev I.V."/>
            <person name="Martin F.M."/>
            <person name="Hacquard S."/>
        </authorList>
    </citation>
    <scope>NUCLEOTIDE SEQUENCE</scope>
    <source>
        <strain evidence="1">MPI-CAGE-CH-0235</strain>
    </source>
</reference>
<dbReference type="EMBL" id="JAGPNK010000001">
    <property type="protein sequence ID" value="KAH7328131.1"/>
    <property type="molecule type" value="Genomic_DNA"/>
</dbReference>
<name>A0A8K0T123_9HYPO</name>
<protein>
    <submittedName>
        <fullName evidence="1">Uncharacterized protein</fullName>
    </submittedName>
</protein>
<dbReference type="Proteomes" id="UP000813444">
    <property type="component" value="Unassembled WGS sequence"/>
</dbReference>
<organism evidence="1 2">
    <name type="scientific">Stachybotrys elegans</name>
    <dbReference type="NCBI Taxonomy" id="80388"/>
    <lineage>
        <taxon>Eukaryota</taxon>
        <taxon>Fungi</taxon>
        <taxon>Dikarya</taxon>
        <taxon>Ascomycota</taxon>
        <taxon>Pezizomycotina</taxon>
        <taxon>Sordariomycetes</taxon>
        <taxon>Hypocreomycetidae</taxon>
        <taxon>Hypocreales</taxon>
        <taxon>Stachybotryaceae</taxon>
        <taxon>Stachybotrys</taxon>
    </lineage>
</organism>